<keyword evidence="2" id="KW-1185">Reference proteome</keyword>
<accession>A0A844B1Q6</accession>
<dbReference type="OrthoDB" id="5773058at2"/>
<proteinExistence type="predicted"/>
<dbReference type="EMBL" id="WJBU01000001">
    <property type="protein sequence ID" value="MRD45649.1"/>
    <property type="molecule type" value="Genomic_DNA"/>
</dbReference>
<evidence type="ECO:0000313" key="1">
    <source>
        <dbReference type="EMBL" id="MRD45649.1"/>
    </source>
</evidence>
<reference evidence="1 2" key="1">
    <citation type="submission" date="2019-11" db="EMBL/GenBank/DDBJ databases">
        <title>Caenimonas koreensis gen. nov., sp. nov., isolated from activated sludge.</title>
        <authorList>
            <person name="Seung H.R."/>
        </authorList>
    </citation>
    <scope>NUCLEOTIDE SEQUENCE [LARGE SCALE GENOMIC DNA]</scope>
    <source>
        <strain evidence="1 2">EMB320</strain>
    </source>
</reference>
<comment type="caution">
    <text evidence="1">The sequence shown here is derived from an EMBL/GenBank/DDBJ whole genome shotgun (WGS) entry which is preliminary data.</text>
</comment>
<dbReference type="RefSeq" id="WP_153583012.1">
    <property type="nucleotide sequence ID" value="NZ_WJBU01000001.1"/>
</dbReference>
<organism evidence="1 2">
    <name type="scientific">Caenimonas koreensis DSM 17982</name>
    <dbReference type="NCBI Taxonomy" id="1121255"/>
    <lineage>
        <taxon>Bacteria</taxon>
        <taxon>Pseudomonadati</taxon>
        <taxon>Pseudomonadota</taxon>
        <taxon>Betaproteobacteria</taxon>
        <taxon>Burkholderiales</taxon>
        <taxon>Comamonadaceae</taxon>
        <taxon>Caenimonas</taxon>
    </lineage>
</organism>
<dbReference type="Proteomes" id="UP000487350">
    <property type="component" value="Unassembled WGS sequence"/>
</dbReference>
<sequence>MSKLLKLRDWLTVDETTEHLSMLLGEAVKRSDLLRLALDGHLTLSVNFVNHARARRGRIVLVDDVPTEKFPADIKKAMDASYSGGWIDVPMGIRLNDDKYIVLEKPVLVLDGVFDIPMIGGEALDVQHEFQQLVGGPQVELTSIDGAFVTSGDGIYWQLQESYEENEFTRGSRAAGERLEALLGAGTFADAEVSAKRAAYAADRKAFKDANKRKEPAELYYPAGGLPKDSMLVVRTESMFEFLRTTREPKRIAPLKGGDGYGEAGSSSSADFAHWMFTDWLRYDTWEPMDALQLLLGVNPHFTEFVERAPLSPWPDCFRSVVCLDSRKLMQPDERKGAEWSASNARDDDEMMGLNIGWQNIRDVWLSGSHPLRPTPEYYVRWAEGKGFHVPWLEFVRAKGHFQPLPKPNQDEQKAVDRPMGAKERSTYLNIIGGLLELMLGKSPSGQELSVFDDQASVISALEAHFPNTPGLSKRNLEGKFSEARRSLKAR</sequence>
<protein>
    <submittedName>
        <fullName evidence="1">Uncharacterized protein</fullName>
    </submittedName>
</protein>
<dbReference type="AlphaFoldDB" id="A0A844B1Q6"/>
<evidence type="ECO:0000313" key="2">
    <source>
        <dbReference type="Proteomes" id="UP000487350"/>
    </source>
</evidence>
<name>A0A844B1Q6_9BURK</name>
<gene>
    <name evidence="1" type="ORF">GHT07_00020</name>
</gene>